<proteinExistence type="predicted"/>
<dbReference type="NCBIfam" id="TIGR01571">
    <property type="entry name" value="A_thal_Cys_rich"/>
    <property type="match status" value="1"/>
</dbReference>
<dbReference type="AlphaFoldDB" id="A0A9Q1KGP4"/>
<evidence type="ECO:0000313" key="1">
    <source>
        <dbReference type="EMBL" id="KAJ8442518.1"/>
    </source>
</evidence>
<dbReference type="InterPro" id="IPR006461">
    <property type="entry name" value="PLAC_motif_containing"/>
</dbReference>
<comment type="caution">
    <text evidence="1">The sequence shown here is derived from an EMBL/GenBank/DDBJ whole genome shotgun (WGS) entry which is preliminary data.</text>
</comment>
<organism evidence="1 2">
    <name type="scientific">Carnegiea gigantea</name>
    <dbReference type="NCBI Taxonomy" id="171969"/>
    <lineage>
        <taxon>Eukaryota</taxon>
        <taxon>Viridiplantae</taxon>
        <taxon>Streptophyta</taxon>
        <taxon>Embryophyta</taxon>
        <taxon>Tracheophyta</taxon>
        <taxon>Spermatophyta</taxon>
        <taxon>Magnoliopsida</taxon>
        <taxon>eudicotyledons</taxon>
        <taxon>Gunneridae</taxon>
        <taxon>Pentapetalae</taxon>
        <taxon>Caryophyllales</taxon>
        <taxon>Cactineae</taxon>
        <taxon>Cactaceae</taxon>
        <taxon>Cactoideae</taxon>
        <taxon>Echinocereeae</taxon>
        <taxon>Carnegiea</taxon>
    </lineage>
</organism>
<accession>A0A9Q1KGP4</accession>
<dbReference type="PANTHER" id="PTHR15907">
    <property type="entry name" value="DUF614 FAMILY PROTEIN-RELATED"/>
    <property type="match status" value="1"/>
</dbReference>
<sequence>MKQQDNEQSQPPVAQFSTGLRCLTFWCPCITFGQIAEIVDKGSAPCGVSGTLYTLLLGFTGFQWIYSCMYRSKLKALYGIEDDCCEDCCTHFWCECCALCQEYRELQHRGYDVALGTYFLDLLGSRLKIYDLTVIRLSMFELSLEYVSMNFRLSSQLLYSKRRTWKIFTFGSNLK</sequence>
<dbReference type="OrthoDB" id="1045822at2759"/>
<dbReference type="Proteomes" id="UP001153076">
    <property type="component" value="Unassembled WGS sequence"/>
</dbReference>
<dbReference type="Pfam" id="PF04749">
    <property type="entry name" value="PLAC8"/>
    <property type="match status" value="1"/>
</dbReference>
<evidence type="ECO:0000313" key="2">
    <source>
        <dbReference type="Proteomes" id="UP001153076"/>
    </source>
</evidence>
<keyword evidence="2" id="KW-1185">Reference proteome</keyword>
<dbReference type="EMBL" id="JAKOGI010000140">
    <property type="protein sequence ID" value="KAJ8442518.1"/>
    <property type="molecule type" value="Genomic_DNA"/>
</dbReference>
<name>A0A9Q1KGP4_9CARY</name>
<reference evidence="1" key="1">
    <citation type="submission" date="2022-04" db="EMBL/GenBank/DDBJ databases">
        <title>Carnegiea gigantea Genome sequencing and assembly v2.</title>
        <authorList>
            <person name="Copetti D."/>
            <person name="Sanderson M.J."/>
            <person name="Burquez A."/>
            <person name="Wojciechowski M.F."/>
        </authorList>
    </citation>
    <scope>NUCLEOTIDE SEQUENCE</scope>
    <source>
        <strain evidence="1">SGP5-SGP5p</strain>
        <tissue evidence="1">Aerial part</tissue>
    </source>
</reference>
<gene>
    <name evidence="1" type="ORF">Cgig2_022401</name>
</gene>
<protein>
    <submittedName>
        <fullName evidence="1">Uncharacterized protein</fullName>
    </submittedName>
</protein>